<comment type="catalytic activity">
    <reaction evidence="1">
        <text>RNA(n) + a ribonucleoside 5'-triphosphate = RNA(n+1) + diphosphate</text>
        <dbReference type="Rhea" id="RHEA:21248"/>
        <dbReference type="Rhea" id="RHEA-COMP:14527"/>
        <dbReference type="Rhea" id="RHEA-COMP:17342"/>
        <dbReference type="ChEBI" id="CHEBI:33019"/>
        <dbReference type="ChEBI" id="CHEBI:61557"/>
        <dbReference type="ChEBI" id="CHEBI:140395"/>
        <dbReference type="EC" id="2.7.7.48"/>
    </reaction>
</comment>
<feature type="domain" description="RDRP core" evidence="3">
    <location>
        <begin position="336"/>
        <end position="830"/>
    </location>
</feature>
<evidence type="ECO:0000256" key="2">
    <source>
        <dbReference type="SAM" id="MobiDB-lite"/>
    </source>
</evidence>
<reference evidence="4 5" key="1">
    <citation type="journal article" date="2016" name="Genome Biol. Evol.">
        <title>Divergent and convergent evolution of fungal pathogenicity.</title>
        <authorList>
            <person name="Shang Y."/>
            <person name="Xiao G."/>
            <person name="Zheng P."/>
            <person name="Cen K."/>
            <person name="Zhan S."/>
            <person name="Wang C."/>
        </authorList>
    </citation>
    <scope>NUCLEOTIDE SEQUENCE [LARGE SCALE GENOMIC DNA]</scope>
    <source>
        <strain evidence="4 5">ARSEF 7405</strain>
    </source>
</reference>
<dbReference type="Pfam" id="PF05183">
    <property type="entry name" value="RdRP"/>
    <property type="match status" value="1"/>
</dbReference>
<dbReference type="PANTHER" id="PTHR23079:SF14">
    <property type="entry name" value="RNA-DEPENDENT RNA POLYMERASE"/>
    <property type="match status" value="1"/>
</dbReference>
<dbReference type="InterPro" id="IPR057596">
    <property type="entry name" value="RDRP_core"/>
</dbReference>
<name>A0A162IEK8_9EURO</name>
<feature type="region of interest" description="Disordered" evidence="2">
    <location>
        <begin position="1021"/>
        <end position="1041"/>
    </location>
</feature>
<dbReference type="GO" id="GO:0031380">
    <property type="term" value="C:nuclear RNA-directed RNA polymerase complex"/>
    <property type="evidence" value="ECO:0007669"/>
    <property type="project" value="TreeGrafter"/>
</dbReference>
<evidence type="ECO:0000313" key="5">
    <source>
        <dbReference type="Proteomes" id="UP000242877"/>
    </source>
</evidence>
<sequence>MSNNKRAASPVLYRPVSPSTPSSTLAKKRRLDFTGESSKTSGLPTPLASGPLNHTSKQNELKGDPISPTLHRSTVSRRQSTESLDSAVTTSLDDLLHQFGAVSQTSRHAANSKTATPTNSFIRKAEAARLPASVHEPIGTPPSLSSATKPTSTNRVSNTESFSRQSQLIFHQSQVQRRLNDPIDWEAIKVPRFDAENYPHLVINGDIWYTSKRKHKILKPAVKRIVDELAHFGPFSGPVTFPTATPFRARYEIERVARHCNMRTQDLLAKLDCSWDDYDEFWSALRSNFTKPLEKTNPRVWKGAVNDFKSPDDDDSVVTLSAELTRSEEKRSRFALTVNTMKYERSHRFGRRFGSDRFLELIVPQVGRMSKDEHEAVTRWLATCKHYLFGRTWRAFYFENRKAVGGKLTAKVTLFAVDGDDFIKPLSQPGHLDVAPQGQLSSSHTPMTLEAMINWLIPFNKNDKQKDLKLFQRIHLGLSRTTPTAVLQKDEIFFVPDMKSPTGETMNDGCSLMSRSLAHHISAMLSLSHMPAAFQARISGAKGMWIVDKNDSRHPTARNFWVEINESQLKILPPPSEDERELDSEQLTFGVVKWFESLAPAELNMQLLKVLQHGGIKKEHVEELVKYEIDLVYQEFKSVVKPNKMIQTRKWLQRWLRKSRTEQKDKRVDEAFPLNDASKALTMVDAGFTPLGVPYLQQIFSSLLSDYFNQLESLHLKVSCSTYAFCIADPYGVLEPGEVHLGFSRAWEDGFFGTELDDIDVLVARLPAHVPTDIQKRRAVYKRELAHLKDVMVFPTTGDIPLASELSGGDYDGDTVWKLGVPKLPELAHKKRDDALIDYDHIIDYLKFKVIDEEKSRVLSDFKLFCGDTYQKDEDLMQPWLVAQEKLGKDVHIMDPIRAQIQRVRNQWICCRSRSRQSDTKSYESDVLSAIDNFNAIKPPKSTNPLCIAWEYCPNEWKLVRSSYAYSLMPQNKFVFLMAGYELCVIKAKSKGDGQWRVVVSEIHSALRASRNSVKAIEVEDMEEQGDVVDASATQSDKDSA</sequence>
<dbReference type="GO" id="GO:0003968">
    <property type="term" value="F:RNA-directed RNA polymerase activity"/>
    <property type="evidence" value="ECO:0007669"/>
    <property type="project" value="UniProtKB-KW"/>
</dbReference>
<comment type="caution">
    <text evidence="4">The sequence shown here is derived from an EMBL/GenBank/DDBJ whole genome shotgun (WGS) entry which is preliminary data.</text>
</comment>
<evidence type="ECO:0000259" key="3">
    <source>
        <dbReference type="Pfam" id="PF05183"/>
    </source>
</evidence>
<feature type="compositionally biased region" description="Polar residues" evidence="2">
    <location>
        <begin position="70"/>
        <end position="86"/>
    </location>
</feature>
<accession>A0A162IEK8</accession>
<dbReference type="EMBL" id="AZGZ01000011">
    <property type="protein sequence ID" value="KZZ92303.1"/>
    <property type="molecule type" value="Genomic_DNA"/>
</dbReference>
<evidence type="ECO:0000256" key="1">
    <source>
        <dbReference type="RuleBase" id="RU363098"/>
    </source>
</evidence>
<dbReference type="InterPro" id="IPR007855">
    <property type="entry name" value="RDRP"/>
</dbReference>
<organism evidence="4 5">
    <name type="scientific">Ascosphaera apis ARSEF 7405</name>
    <dbReference type="NCBI Taxonomy" id="392613"/>
    <lineage>
        <taxon>Eukaryota</taxon>
        <taxon>Fungi</taxon>
        <taxon>Dikarya</taxon>
        <taxon>Ascomycota</taxon>
        <taxon>Pezizomycotina</taxon>
        <taxon>Eurotiomycetes</taxon>
        <taxon>Eurotiomycetidae</taxon>
        <taxon>Onygenales</taxon>
        <taxon>Ascosphaeraceae</taxon>
        <taxon>Ascosphaera</taxon>
    </lineage>
</organism>
<dbReference type="Proteomes" id="UP000242877">
    <property type="component" value="Unassembled WGS sequence"/>
</dbReference>
<keyword evidence="1" id="KW-0808">Transferase</keyword>
<evidence type="ECO:0000313" key="4">
    <source>
        <dbReference type="EMBL" id="KZZ92303.1"/>
    </source>
</evidence>
<dbReference type="PANTHER" id="PTHR23079">
    <property type="entry name" value="RNA-DEPENDENT RNA POLYMERASE"/>
    <property type="match status" value="1"/>
</dbReference>
<protein>
    <recommendedName>
        <fullName evidence="1">RNA-dependent RNA polymerase</fullName>
        <ecNumber evidence="1">2.7.7.48</ecNumber>
    </recommendedName>
</protein>
<gene>
    <name evidence="4" type="ORF">AAP_02958</name>
</gene>
<comment type="similarity">
    <text evidence="1">Belongs to the RdRP family.</text>
</comment>
<dbReference type="GO" id="GO:0003723">
    <property type="term" value="F:RNA binding"/>
    <property type="evidence" value="ECO:0007669"/>
    <property type="project" value="UniProtKB-KW"/>
</dbReference>
<dbReference type="EC" id="2.7.7.48" evidence="1"/>
<keyword evidence="1" id="KW-0548">Nucleotidyltransferase</keyword>
<dbReference type="Gene3D" id="1.10.8.790">
    <property type="entry name" value="RNA-dependent RNA polymerase, slab domain, helical subdomain-like"/>
    <property type="match status" value="1"/>
</dbReference>
<feature type="region of interest" description="Disordered" evidence="2">
    <location>
        <begin position="1"/>
        <end position="86"/>
    </location>
</feature>
<keyword evidence="1" id="KW-0694">RNA-binding</keyword>
<dbReference type="AlphaFoldDB" id="A0A162IEK8"/>
<dbReference type="VEuPathDB" id="FungiDB:AAP_02958"/>
<dbReference type="OrthoDB" id="4205873at2759"/>
<keyword evidence="1 4" id="KW-0696">RNA-directed RNA polymerase</keyword>
<proteinExistence type="inferred from homology"/>
<feature type="compositionally biased region" description="Polar residues" evidence="2">
    <location>
        <begin position="142"/>
        <end position="160"/>
    </location>
</feature>
<keyword evidence="5" id="KW-1185">Reference proteome</keyword>
<feature type="region of interest" description="Disordered" evidence="2">
    <location>
        <begin position="134"/>
        <end position="160"/>
    </location>
</feature>
<dbReference type="GO" id="GO:0030422">
    <property type="term" value="P:siRNA processing"/>
    <property type="evidence" value="ECO:0007669"/>
    <property type="project" value="TreeGrafter"/>
</dbReference>